<dbReference type="PANTHER" id="PTHR11923:SF51">
    <property type="entry name" value="LYSOSOME MEMBRANE PROTEIN 2"/>
    <property type="match status" value="1"/>
</dbReference>
<dbReference type="Ensembl" id="ENSVKKT00000014345.1">
    <property type="protein sequence ID" value="ENSVKKP00000014010.1"/>
    <property type="gene ID" value="ENSVKKG00000009644.1"/>
</dbReference>
<dbReference type="KEGG" id="vko:123023086"/>
<accession>A0A8D2KY50</accession>
<name>A0A8D2KY50_VARKO</name>
<evidence type="ECO:0000256" key="4">
    <source>
        <dbReference type="ARBA" id="ARBA00022989"/>
    </source>
</evidence>
<evidence type="ECO:0000256" key="6">
    <source>
        <dbReference type="ARBA" id="ARBA00023180"/>
    </source>
</evidence>
<keyword evidence="5 7" id="KW-0472">Membrane</keyword>
<reference evidence="9" key="1">
    <citation type="submission" date="2025-08" db="UniProtKB">
        <authorList>
            <consortium name="Ensembl"/>
        </authorList>
    </citation>
    <scope>IDENTIFICATION</scope>
</reference>
<evidence type="ECO:0000256" key="5">
    <source>
        <dbReference type="ARBA" id="ARBA00023136"/>
    </source>
</evidence>
<feature type="signal peptide" evidence="8">
    <location>
        <begin position="1"/>
        <end position="26"/>
    </location>
</feature>
<evidence type="ECO:0000256" key="3">
    <source>
        <dbReference type="ARBA" id="ARBA00022692"/>
    </source>
</evidence>
<evidence type="ECO:0000256" key="8">
    <source>
        <dbReference type="SAM" id="SignalP"/>
    </source>
</evidence>
<dbReference type="Pfam" id="PF01130">
    <property type="entry name" value="CD36"/>
    <property type="match status" value="1"/>
</dbReference>
<dbReference type="InterPro" id="IPR002159">
    <property type="entry name" value="CD36_fam"/>
</dbReference>
<dbReference type="OrthoDB" id="18585at2759"/>
<dbReference type="InterPro" id="IPR005429">
    <property type="entry name" value="LimpII"/>
</dbReference>
<keyword evidence="3 7" id="KW-0812">Transmembrane</keyword>
<evidence type="ECO:0000256" key="2">
    <source>
        <dbReference type="ARBA" id="ARBA00010532"/>
    </source>
</evidence>
<evidence type="ECO:0000256" key="1">
    <source>
        <dbReference type="ARBA" id="ARBA00004370"/>
    </source>
</evidence>
<evidence type="ECO:0000313" key="9">
    <source>
        <dbReference type="Ensembl" id="ENSVKKP00000014010.1"/>
    </source>
</evidence>
<proteinExistence type="inferred from homology"/>
<keyword evidence="4 7" id="KW-1133">Transmembrane helix</keyword>
<feature type="chain" id="PRO_5034676462" evidence="8">
    <location>
        <begin position="27"/>
        <end position="482"/>
    </location>
</feature>
<dbReference type="AlphaFoldDB" id="A0A8D2KY50"/>
<dbReference type="PANTHER" id="PTHR11923">
    <property type="entry name" value="SCAVENGER RECEPTOR CLASS B TYPE-1 SR-B1"/>
    <property type="match status" value="1"/>
</dbReference>
<dbReference type="GO" id="GO:0016020">
    <property type="term" value="C:membrane"/>
    <property type="evidence" value="ECO:0007669"/>
    <property type="project" value="UniProtKB-SubCell"/>
</dbReference>
<dbReference type="Proteomes" id="UP000694545">
    <property type="component" value="Unplaced"/>
</dbReference>
<evidence type="ECO:0000313" key="10">
    <source>
        <dbReference type="Proteomes" id="UP000694545"/>
    </source>
</evidence>
<evidence type="ECO:0000256" key="7">
    <source>
        <dbReference type="SAM" id="Phobius"/>
    </source>
</evidence>
<dbReference type="PRINTS" id="PR01609">
    <property type="entry name" value="CD36FAMILY"/>
</dbReference>
<keyword evidence="10" id="KW-1185">Reference proteome</keyword>
<dbReference type="CTD" id="950"/>
<dbReference type="PRINTS" id="PR01611">
    <property type="entry name" value="LIMPII"/>
</dbReference>
<keyword evidence="6" id="KW-0325">Glycoprotein</keyword>
<protein>
    <submittedName>
        <fullName evidence="9">Scavenger receptor class B member 2</fullName>
    </submittedName>
</protein>
<dbReference type="GO" id="GO:0005764">
    <property type="term" value="C:lysosome"/>
    <property type="evidence" value="ECO:0007669"/>
    <property type="project" value="InterPro"/>
</dbReference>
<gene>
    <name evidence="9" type="primary">SCARB2</name>
</gene>
<dbReference type="GO" id="GO:0005044">
    <property type="term" value="F:scavenger receptor activity"/>
    <property type="evidence" value="ECO:0007669"/>
    <property type="project" value="InterPro"/>
</dbReference>
<organism evidence="9 10">
    <name type="scientific">Varanus komodoensis</name>
    <name type="common">Komodo dragon</name>
    <dbReference type="NCBI Taxonomy" id="61221"/>
    <lineage>
        <taxon>Eukaryota</taxon>
        <taxon>Metazoa</taxon>
        <taxon>Chordata</taxon>
        <taxon>Craniata</taxon>
        <taxon>Vertebrata</taxon>
        <taxon>Euteleostomi</taxon>
        <taxon>Lepidosauria</taxon>
        <taxon>Squamata</taxon>
        <taxon>Bifurcata</taxon>
        <taxon>Unidentata</taxon>
        <taxon>Episquamata</taxon>
        <taxon>Toxicofera</taxon>
        <taxon>Anguimorpha</taxon>
        <taxon>Paleoanguimorpha</taxon>
        <taxon>Varanoidea</taxon>
        <taxon>Varanidae</taxon>
        <taxon>Varanus</taxon>
    </lineage>
</organism>
<comment type="subcellular location">
    <subcellularLocation>
        <location evidence="1">Membrane</location>
    </subcellularLocation>
</comment>
<dbReference type="GO" id="GO:0006622">
    <property type="term" value="P:protein targeting to lysosome"/>
    <property type="evidence" value="ECO:0007669"/>
    <property type="project" value="TreeGrafter"/>
</dbReference>
<dbReference type="RefSeq" id="XP_044285395.1">
    <property type="nucleotide sequence ID" value="XM_044429460.1"/>
</dbReference>
<feature type="transmembrane region" description="Helical" evidence="7">
    <location>
        <begin position="441"/>
        <end position="461"/>
    </location>
</feature>
<sequence>MRRLCMGALGVLSMTFLIASISLLVAHVLQKVVDSQVKQAAVLKNGTELFEDWKDPPPPVYMQFYFFNLTNPLEVLQGEPPLVREVGPYTYREDRPRVDIHILDNGTKVSSLNPKTYFFKPEMSVGDPEVDLIRTVNVPAVTAMDLTTATVMHLPTELLLLLYQEDMFTMHSVHQLLWGYTDKFLSAMHRFNQSIDPEFGYFKKDNGTDDGEYVVLSGTKNYLDFTRIVEWKGDDSLHWWTSPTCNMINGTDGSTFHPLIDKDEKIYVFSSDFCRSLYLTFDSYVMVEGISAYRFVPPKKIFANASVNPDNAGFCVPAGNCFGAGVLNVSVCKQGAPIFLSPPHFYQSDEAYVKDIDGMHPNKKDHELFLDINPMTGVLLRAAKRMQINVYVRKLPDFIQTGNIKTMFYPVMYINESFLLDKASVEKLKNAIFESSMVTSVPFIILGLGIIFGVIFVVLACKPMRAREESSEDERAPLIRTS</sequence>
<comment type="similarity">
    <text evidence="2">Belongs to the CD36 family.</text>
</comment>
<dbReference type="OMA" id="DVFGMRP"/>
<dbReference type="GO" id="GO:0006898">
    <property type="term" value="P:receptor-mediated endocytosis"/>
    <property type="evidence" value="ECO:0007669"/>
    <property type="project" value="TreeGrafter"/>
</dbReference>
<reference evidence="9" key="2">
    <citation type="submission" date="2025-09" db="UniProtKB">
        <authorList>
            <consortium name="Ensembl"/>
        </authorList>
    </citation>
    <scope>IDENTIFICATION</scope>
</reference>
<keyword evidence="8" id="KW-0732">Signal</keyword>
<dbReference type="GeneID" id="123023086"/>